<comment type="caution">
    <text evidence="2">The sequence shown here is derived from an EMBL/GenBank/DDBJ whole genome shotgun (WGS) entry which is preliminary data.</text>
</comment>
<dbReference type="InterPro" id="IPR011990">
    <property type="entry name" value="TPR-like_helical_dom_sf"/>
</dbReference>
<dbReference type="PIRSF" id="PIRSF035836">
    <property type="entry name" value="UCP035836"/>
    <property type="match status" value="1"/>
</dbReference>
<organism evidence="2 3">
    <name type="scientific">Devosia insulae DS-56</name>
    <dbReference type="NCBI Taxonomy" id="1116389"/>
    <lineage>
        <taxon>Bacteria</taxon>
        <taxon>Pseudomonadati</taxon>
        <taxon>Pseudomonadota</taxon>
        <taxon>Alphaproteobacteria</taxon>
        <taxon>Hyphomicrobiales</taxon>
        <taxon>Devosiaceae</taxon>
        <taxon>Devosia</taxon>
    </lineage>
</organism>
<dbReference type="PANTHER" id="PTHR44216:SF3">
    <property type="entry name" value="PROTEIN O-MANNOSYL-TRANSFERASE TMTC2"/>
    <property type="match status" value="1"/>
</dbReference>
<dbReference type="Gene3D" id="1.25.40.10">
    <property type="entry name" value="Tetratricopeptide repeat domain"/>
    <property type="match status" value="2"/>
</dbReference>
<dbReference type="Pfam" id="PF14559">
    <property type="entry name" value="TPR_19"/>
    <property type="match status" value="1"/>
</dbReference>
<dbReference type="Proteomes" id="UP000095463">
    <property type="component" value="Unassembled WGS sequence"/>
</dbReference>
<evidence type="ECO:0000313" key="2">
    <source>
        <dbReference type="EMBL" id="OEO31566.1"/>
    </source>
</evidence>
<reference evidence="2 3" key="1">
    <citation type="journal article" date="2015" name="Genome Announc.">
        <title>Genome Assemblies of Three Soil-Associated Devosia species: D. insulae, D. limi, and D. soli.</title>
        <authorList>
            <person name="Hassan Y.I."/>
            <person name="Lepp D."/>
            <person name="Zhou T."/>
        </authorList>
    </citation>
    <scope>NUCLEOTIDE SEQUENCE [LARGE SCALE GENOMIC DNA]</scope>
    <source>
        <strain evidence="2 3">DS-56</strain>
    </source>
</reference>
<evidence type="ECO:0000256" key="1">
    <source>
        <dbReference type="SAM" id="SignalP"/>
    </source>
</evidence>
<proteinExistence type="predicted"/>
<dbReference type="PANTHER" id="PTHR44216">
    <property type="entry name" value="PROTEIN O-MANNOSYL-TRANSFERASE TMTC2"/>
    <property type="match status" value="1"/>
</dbReference>
<feature type="chain" id="PRO_5009190478" evidence="1">
    <location>
        <begin position="19"/>
        <end position="249"/>
    </location>
</feature>
<dbReference type="EMBL" id="LAJE02000154">
    <property type="protein sequence ID" value="OEO31566.1"/>
    <property type="molecule type" value="Genomic_DNA"/>
</dbReference>
<protein>
    <submittedName>
        <fullName evidence="2">Uncharacterized protein</fullName>
    </submittedName>
</protein>
<accession>A0A1E5XSI5</accession>
<dbReference type="InterPro" id="IPR052384">
    <property type="entry name" value="TMTC_O-mannosyltransferase"/>
</dbReference>
<dbReference type="SUPFAM" id="SSF48452">
    <property type="entry name" value="TPR-like"/>
    <property type="match status" value="1"/>
</dbReference>
<keyword evidence="1" id="KW-0732">Signal</keyword>
<dbReference type="PROSITE" id="PS51257">
    <property type="entry name" value="PROKAR_LIPOPROTEIN"/>
    <property type="match status" value="1"/>
</dbReference>
<evidence type="ECO:0000313" key="3">
    <source>
        <dbReference type="Proteomes" id="UP000095463"/>
    </source>
</evidence>
<sequence>MRALLFVSVAALALSACASNPMTTGSIGGDPAGQPMDRKQQALAQLAAHYKKSPGDRAAIIYYAAALRANGQNDQAVAVLESGVAKFRNDPEILVGYAKALVAAGRLEQALNVVDRAINPTSPDWNALMVKGAILDQSGRNKEARVVYGQALKIAPDQASLHANLGLSYSMTNELDRAEAELRIAVKLRGANSQIRQNLALVVGLQGRFDESRALFAAELPADQVEANMEYIRALLTQQNRWDAVKNSG</sequence>
<keyword evidence="3" id="KW-1185">Reference proteome</keyword>
<feature type="signal peptide" evidence="1">
    <location>
        <begin position="1"/>
        <end position="18"/>
    </location>
</feature>
<dbReference type="SMART" id="SM00028">
    <property type="entry name" value="TPR"/>
    <property type="match status" value="2"/>
</dbReference>
<dbReference type="InterPro" id="IPR014596">
    <property type="entry name" value="UCP035836"/>
</dbReference>
<name>A0A1E5XSI5_9HYPH</name>
<dbReference type="InterPro" id="IPR019734">
    <property type="entry name" value="TPR_rpt"/>
</dbReference>
<dbReference type="AlphaFoldDB" id="A0A1E5XSI5"/>
<gene>
    <name evidence="2" type="ORF">VW23_015615</name>
</gene>
<dbReference type="Pfam" id="PF13414">
    <property type="entry name" value="TPR_11"/>
    <property type="match status" value="1"/>
</dbReference>